<evidence type="ECO:0000256" key="5">
    <source>
        <dbReference type="SAM" id="MobiDB-lite"/>
    </source>
</evidence>
<feature type="region of interest" description="Disordered" evidence="5">
    <location>
        <begin position="215"/>
        <end position="265"/>
    </location>
</feature>
<comment type="caution">
    <text evidence="7">The sequence shown here is derived from an EMBL/GenBank/DDBJ whole genome shotgun (WGS) entry which is preliminary data.</text>
</comment>
<evidence type="ECO:0000259" key="6">
    <source>
        <dbReference type="PROSITE" id="PS51186"/>
    </source>
</evidence>
<dbReference type="GO" id="GO:0005739">
    <property type="term" value="C:mitochondrion"/>
    <property type="evidence" value="ECO:0007669"/>
    <property type="project" value="TreeGrafter"/>
</dbReference>
<feature type="domain" description="N-acetyltransferase" evidence="6">
    <location>
        <begin position="32"/>
        <end position="202"/>
    </location>
</feature>
<evidence type="ECO:0000256" key="4">
    <source>
        <dbReference type="RuleBase" id="RU367098"/>
    </source>
</evidence>
<comment type="subcellular location">
    <subcellularLocation>
        <location evidence="4">Membrane</location>
        <topology evidence="4">Multi-pass membrane protein</topology>
    </subcellularLocation>
</comment>
<evidence type="ECO:0000313" key="8">
    <source>
        <dbReference type="Proteomes" id="UP000034164"/>
    </source>
</evidence>
<dbReference type="Proteomes" id="UP000034164">
    <property type="component" value="Unassembled WGS sequence"/>
</dbReference>
<dbReference type="PROSITE" id="PS51186">
    <property type="entry name" value="GNAT"/>
    <property type="match status" value="1"/>
</dbReference>
<keyword evidence="1" id="KW-0812">Transmembrane</keyword>
<dbReference type="OrthoDB" id="4072826at2759"/>
<dbReference type="VEuPathDB" id="FungiDB:EMCG_04630"/>
<dbReference type="InterPro" id="IPR038814">
    <property type="entry name" value="AIM11"/>
</dbReference>
<evidence type="ECO:0000256" key="2">
    <source>
        <dbReference type="ARBA" id="ARBA00022989"/>
    </source>
</evidence>
<protein>
    <recommendedName>
        <fullName evidence="4">Altered inheritance of mitochondria protein 11</fullName>
    </recommendedName>
</protein>
<evidence type="ECO:0000313" key="7">
    <source>
        <dbReference type="EMBL" id="KKZ60703.1"/>
    </source>
</evidence>
<dbReference type="PANTHER" id="PTHR39136">
    <property type="entry name" value="ALTERED INHERITANCE OF MITOCHONDRIA PROTEIN 11"/>
    <property type="match status" value="1"/>
</dbReference>
<dbReference type="Gene3D" id="3.40.630.30">
    <property type="match status" value="1"/>
</dbReference>
<dbReference type="InterPro" id="IPR016181">
    <property type="entry name" value="Acyl_CoA_acyltransferase"/>
</dbReference>
<evidence type="ECO:0000256" key="1">
    <source>
        <dbReference type="ARBA" id="ARBA00022692"/>
    </source>
</evidence>
<keyword evidence="2" id="KW-1133">Transmembrane helix</keyword>
<dbReference type="InterPro" id="IPR000182">
    <property type="entry name" value="GNAT_dom"/>
</dbReference>
<reference evidence="8" key="1">
    <citation type="journal article" date="2015" name="PLoS Genet.">
        <title>The dynamic genome and transcriptome of the human fungal pathogen Blastomyces and close relative Emmonsia.</title>
        <authorList>
            <person name="Munoz J.F."/>
            <person name="Gauthier G.M."/>
            <person name="Desjardins C.A."/>
            <person name="Gallo J.E."/>
            <person name="Holder J."/>
            <person name="Sullivan T.D."/>
            <person name="Marty A.J."/>
            <person name="Carmen J.C."/>
            <person name="Chen Z."/>
            <person name="Ding L."/>
            <person name="Gujja S."/>
            <person name="Magrini V."/>
            <person name="Misas E."/>
            <person name="Mitreva M."/>
            <person name="Priest M."/>
            <person name="Saif S."/>
            <person name="Whiston E.A."/>
            <person name="Young S."/>
            <person name="Zeng Q."/>
            <person name="Goldman W.E."/>
            <person name="Mardis E.R."/>
            <person name="Taylor J.W."/>
            <person name="McEwen J.G."/>
            <person name="Clay O.K."/>
            <person name="Klein B.S."/>
            <person name="Cuomo C.A."/>
        </authorList>
    </citation>
    <scope>NUCLEOTIDE SEQUENCE [LARGE SCALE GENOMIC DNA]</scope>
    <source>
        <strain evidence="8">UAMH 3008</strain>
    </source>
</reference>
<accession>A0A0G2HRQ5</accession>
<evidence type="ECO:0000256" key="3">
    <source>
        <dbReference type="ARBA" id="ARBA00023136"/>
    </source>
</evidence>
<dbReference type="SUPFAM" id="SSF55729">
    <property type="entry name" value="Acyl-CoA N-acyltransferases (Nat)"/>
    <property type="match status" value="1"/>
</dbReference>
<keyword evidence="3" id="KW-0472">Membrane</keyword>
<sequence>MGEDPESRTTAELKHGVPISEVPLEIRTERLFMRRLVAELDADDIFDIRSRMDVMKWSSTKIPDADVAATKGHFLNFNRPGALGLTVFEASNSNRAIACIGFYKRNGRTDLGYLVHPDCWGKGYATEAAKAAIDIWWEFVASLPPENNSGGKESPKSDLVLHAVTDSLHVASHRVLMKCGFKQVGKSVDEPQSQSQEEHDNETVVNENIHPMASYISGLSSSPPSPPSPPLTMSSTTSQPDETTQSQSQKPQGQQTLQPSKKPLIPNSTKLLIGGTAFLILSSIITRRALLRKRISALPPIYTSAPFHQPPVNGALEALEALNIATINVASVAMIGVGAGMYAFDINTMEDLRRKVRGGLGVDGSGRSEQDVEEELEEWVVTVMGRKAEKEKKGREGEREYVNERGKDR</sequence>
<organism evidence="7 8">
    <name type="scientific">[Emmonsia] crescens</name>
    <dbReference type="NCBI Taxonomy" id="73230"/>
    <lineage>
        <taxon>Eukaryota</taxon>
        <taxon>Fungi</taxon>
        <taxon>Dikarya</taxon>
        <taxon>Ascomycota</taxon>
        <taxon>Pezizomycotina</taxon>
        <taxon>Eurotiomycetes</taxon>
        <taxon>Eurotiomycetidae</taxon>
        <taxon>Onygenales</taxon>
        <taxon>Ajellomycetaceae</taxon>
        <taxon>Emergomyces</taxon>
    </lineage>
</organism>
<dbReference type="GO" id="GO:0016747">
    <property type="term" value="F:acyltransferase activity, transferring groups other than amino-acyl groups"/>
    <property type="evidence" value="ECO:0007669"/>
    <property type="project" value="InterPro"/>
</dbReference>
<dbReference type="EMBL" id="LCZI01001494">
    <property type="protein sequence ID" value="KKZ60703.1"/>
    <property type="molecule type" value="Genomic_DNA"/>
</dbReference>
<name>A0A0G2HRQ5_9EURO</name>
<proteinExistence type="inferred from homology"/>
<dbReference type="Pfam" id="PF13302">
    <property type="entry name" value="Acetyltransf_3"/>
    <property type="match status" value="1"/>
</dbReference>
<feature type="region of interest" description="Disordered" evidence="5">
    <location>
        <begin position="387"/>
        <end position="409"/>
    </location>
</feature>
<feature type="compositionally biased region" description="Low complexity" evidence="5">
    <location>
        <begin position="231"/>
        <end position="260"/>
    </location>
</feature>
<comment type="similarity">
    <text evidence="4">Belongs to the AIM11 family.</text>
</comment>
<dbReference type="PANTHER" id="PTHR39136:SF1">
    <property type="entry name" value="ALTERED INHERITANCE OF MITOCHONDRIA PROTEIN 11"/>
    <property type="match status" value="1"/>
</dbReference>
<gene>
    <name evidence="4" type="primary">AIM11</name>
    <name evidence="7" type="ORF">EMCG_04630</name>
</gene>
<dbReference type="CDD" id="cd04301">
    <property type="entry name" value="NAT_SF"/>
    <property type="match status" value="1"/>
</dbReference>
<dbReference type="GO" id="GO:0016020">
    <property type="term" value="C:membrane"/>
    <property type="evidence" value="ECO:0007669"/>
    <property type="project" value="UniProtKB-SubCell"/>
</dbReference>
<dbReference type="AlphaFoldDB" id="A0A0G2HRQ5"/>